<comment type="pathway">
    <text evidence="1 6">Carbohydrate biosynthesis; dTDP-L-rhamnose biosynthesis.</text>
</comment>
<dbReference type="GO" id="GO:0005829">
    <property type="term" value="C:cytosol"/>
    <property type="evidence" value="ECO:0007669"/>
    <property type="project" value="TreeGrafter"/>
</dbReference>
<evidence type="ECO:0000256" key="5">
    <source>
        <dbReference type="ARBA" id="ARBA00048200"/>
    </source>
</evidence>
<dbReference type="InterPro" id="IPR029903">
    <property type="entry name" value="RmlD-like-bd"/>
</dbReference>
<evidence type="ECO:0000313" key="10">
    <source>
        <dbReference type="Proteomes" id="UP001157440"/>
    </source>
</evidence>
<dbReference type="InterPro" id="IPR005913">
    <property type="entry name" value="dTDP_dehydrorham_reduct"/>
</dbReference>
<dbReference type="InterPro" id="IPR025948">
    <property type="entry name" value="HTH-like_dom"/>
</dbReference>
<dbReference type="GO" id="GO:0008831">
    <property type="term" value="F:dTDP-4-dehydrorhamnose reductase activity"/>
    <property type="evidence" value="ECO:0007669"/>
    <property type="project" value="UniProtKB-EC"/>
</dbReference>
<dbReference type="Gene3D" id="3.40.50.720">
    <property type="entry name" value="NAD(P)-binding Rossmann-like Domain"/>
    <property type="match status" value="1"/>
</dbReference>
<feature type="domain" description="HTH-like" evidence="8">
    <location>
        <begin position="4"/>
        <end position="56"/>
    </location>
</feature>
<comment type="catalytic activity">
    <reaction evidence="5 6">
        <text>dTDP-beta-L-rhamnose + NADP(+) = dTDP-4-dehydro-beta-L-rhamnose + NADPH + H(+)</text>
        <dbReference type="Rhea" id="RHEA:21796"/>
        <dbReference type="ChEBI" id="CHEBI:15378"/>
        <dbReference type="ChEBI" id="CHEBI:57510"/>
        <dbReference type="ChEBI" id="CHEBI:57783"/>
        <dbReference type="ChEBI" id="CHEBI:58349"/>
        <dbReference type="ChEBI" id="CHEBI:62830"/>
        <dbReference type="EC" id="1.1.1.133"/>
    </reaction>
</comment>
<organism evidence="9 10">
    <name type="scientific">Methylobacterium tardum</name>
    <dbReference type="NCBI Taxonomy" id="374432"/>
    <lineage>
        <taxon>Bacteria</taxon>
        <taxon>Pseudomonadati</taxon>
        <taxon>Pseudomonadota</taxon>
        <taxon>Alphaproteobacteria</taxon>
        <taxon>Hyphomicrobiales</taxon>
        <taxon>Methylobacteriaceae</taxon>
        <taxon>Methylobacterium</taxon>
    </lineage>
</organism>
<dbReference type="PANTHER" id="PTHR10491:SF4">
    <property type="entry name" value="METHIONINE ADENOSYLTRANSFERASE 2 SUBUNIT BETA"/>
    <property type="match status" value="1"/>
</dbReference>
<evidence type="ECO:0000256" key="6">
    <source>
        <dbReference type="RuleBase" id="RU364082"/>
    </source>
</evidence>
<gene>
    <name evidence="9" type="ORF">GCM10007890_00060</name>
</gene>
<evidence type="ECO:0000313" key="9">
    <source>
        <dbReference type="EMBL" id="GLS67995.1"/>
    </source>
</evidence>
<dbReference type="CDD" id="cd05254">
    <property type="entry name" value="dTDP_HR_like_SDR_e"/>
    <property type="match status" value="1"/>
</dbReference>
<comment type="function">
    <text evidence="6">Catalyzes the reduction of dTDP-6-deoxy-L-lyxo-4-hexulose to yield dTDP-L-rhamnose.</text>
</comment>
<dbReference type="PANTHER" id="PTHR10491">
    <property type="entry name" value="DTDP-4-DEHYDRORHAMNOSE REDUCTASE"/>
    <property type="match status" value="1"/>
</dbReference>
<comment type="caution">
    <text evidence="9">The sequence shown here is derived from an EMBL/GenBank/DDBJ whole genome shotgun (WGS) entry which is preliminary data.</text>
</comment>
<evidence type="ECO:0000256" key="1">
    <source>
        <dbReference type="ARBA" id="ARBA00004781"/>
    </source>
</evidence>
<dbReference type="Pfam" id="PF13276">
    <property type="entry name" value="HTH_21"/>
    <property type="match status" value="1"/>
</dbReference>
<comment type="cofactor">
    <cofactor evidence="6">
        <name>Mg(2+)</name>
        <dbReference type="ChEBI" id="CHEBI:18420"/>
    </cofactor>
    <text evidence="6">Binds 1 Mg(2+) ion per monomer.</text>
</comment>
<sequence length="444" mass="48309">MADALTGAIIASTSDYGRFGYRSITALLHAAGWRVGTDLVQPIWRREGLKVLQRHRPRSRLWLNDGSGKRLRPLHRNHVWSLSFVLGRPAMATVNPASSYFARDPGFRCRSAFVSPQSVHHNGFPGKARARGEAGVARVPAAVSTIAGGLGYGVCPTLQIVGLVRVLIFGASGMLGHAMCEVLAEAGLDVYGSSRGSLSLPGGILEGIDVLDIDDLHRAFEAARPQLVVNAVGLVKQLATADDPLEAVPINTLLPHRLARLCRIVGARLVHVSTDCVFSGLRGGYTEDDAPDAVDLYGTSKRLGEVNEEGVITLRTSIIGHELRGQHGLVEWFMHAPHMVQGYTRAIFSGVTTRELARVVRDIVIPRADLSGLFHLSAAPISKYDLLRRINDAYGLGRTIEPSERVVIDRSLDSSRWRAATGYVPPSWDAMIADMRSAWERREG</sequence>
<evidence type="ECO:0000256" key="2">
    <source>
        <dbReference type="ARBA" id="ARBA00010944"/>
    </source>
</evidence>
<evidence type="ECO:0000256" key="3">
    <source>
        <dbReference type="ARBA" id="ARBA00012929"/>
    </source>
</evidence>
<keyword evidence="6" id="KW-0560">Oxidoreductase</keyword>
<dbReference type="GO" id="GO:0019305">
    <property type="term" value="P:dTDP-rhamnose biosynthetic process"/>
    <property type="evidence" value="ECO:0007669"/>
    <property type="project" value="TreeGrafter"/>
</dbReference>
<reference evidence="10" key="1">
    <citation type="journal article" date="2019" name="Int. J. Syst. Evol. Microbiol.">
        <title>The Global Catalogue of Microorganisms (GCM) 10K type strain sequencing project: providing services to taxonomists for standard genome sequencing and annotation.</title>
        <authorList>
            <consortium name="The Broad Institute Genomics Platform"/>
            <consortium name="The Broad Institute Genome Sequencing Center for Infectious Disease"/>
            <person name="Wu L."/>
            <person name="Ma J."/>
        </authorList>
    </citation>
    <scope>NUCLEOTIDE SEQUENCE [LARGE SCALE GENOMIC DNA]</scope>
    <source>
        <strain evidence="10">NBRC 103632</strain>
    </source>
</reference>
<dbReference type="Proteomes" id="UP001157440">
    <property type="component" value="Unassembled WGS sequence"/>
</dbReference>
<keyword evidence="10" id="KW-1185">Reference proteome</keyword>
<feature type="domain" description="RmlD-like substrate binding" evidence="7">
    <location>
        <begin position="165"/>
        <end position="434"/>
    </location>
</feature>
<dbReference type="EC" id="1.1.1.133" evidence="3 6"/>
<dbReference type="Pfam" id="PF04321">
    <property type="entry name" value="RmlD_sub_bind"/>
    <property type="match status" value="1"/>
</dbReference>
<evidence type="ECO:0000259" key="8">
    <source>
        <dbReference type="Pfam" id="PF13276"/>
    </source>
</evidence>
<name>A0AA37TA05_9HYPH</name>
<dbReference type="AlphaFoldDB" id="A0AA37TA05"/>
<dbReference type="SUPFAM" id="SSF51735">
    <property type="entry name" value="NAD(P)-binding Rossmann-fold domains"/>
    <property type="match status" value="1"/>
</dbReference>
<protein>
    <recommendedName>
        <fullName evidence="4 6">dTDP-4-dehydrorhamnose reductase</fullName>
        <ecNumber evidence="3 6">1.1.1.133</ecNumber>
    </recommendedName>
</protein>
<keyword evidence="6" id="KW-0521">NADP</keyword>
<comment type="similarity">
    <text evidence="2 6">Belongs to the dTDP-4-dehydrorhamnose reductase family.</text>
</comment>
<dbReference type="EMBL" id="BSPL01000001">
    <property type="protein sequence ID" value="GLS67995.1"/>
    <property type="molecule type" value="Genomic_DNA"/>
</dbReference>
<evidence type="ECO:0000259" key="7">
    <source>
        <dbReference type="Pfam" id="PF04321"/>
    </source>
</evidence>
<accession>A0AA37TA05</accession>
<evidence type="ECO:0000256" key="4">
    <source>
        <dbReference type="ARBA" id="ARBA00017099"/>
    </source>
</evidence>
<dbReference type="InterPro" id="IPR036291">
    <property type="entry name" value="NAD(P)-bd_dom_sf"/>
</dbReference>
<proteinExistence type="inferred from homology"/>